<feature type="domain" description="Calcineurin-like phosphoesterase" evidence="5">
    <location>
        <begin position="1"/>
        <end position="139"/>
    </location>
</feature>
<dbReference type="SUPFAM" id="SSF56300">
    <property type="entry name" value="Metallo-dependent phosphatases"/>
    <property type="match status" value="1"/>
</dbReference>
<gene>
    <name evidence="6" type="ORF">CJ301_08210</name>
</gene>
<dbReference type="Proteomes" id="UP000221860">
    <property type="component" value="Unassembled WGS sequence"/>
</dbReference>
<dbReference type="PANTHER" id="PTHR11124">
    <property type="entry name" value="VACUOLAR SORTING PROTEIN VPS29"/>
    <property type="match status" value="1"/>
</dbReference>
<dbReference type="GO" id="GO:0016787">
    <property type="term" value="F:hydrolase activity"/>
    <property type="evidence" value="ECO:0007669"/>
    <property type="project" value="UniProtKB-UniRule"/>
</dbReference>
<dbReference type="PROSITE" id="PS01269">
    <property type="entry name" value="UPF0025"/>
    <property type="match status" value="1"/>
</dbReference>
<dbReference type="AlphaFoldDB" id="A0A2G1MH35"/>
<keyword evidence="7" id="KW-1185">Reference proteome</keyword>
<keyword evidence="2 4" id="KW-0479">Metal-binding</keyword>
<dbReference type="GO" id="GO:0046872">
    <property type="term" value="F:metal ion binding"/>
    <property type="evidence" value="ECO:0007669"/>
    <property type="project" value="UniProtKB-KW"/>
</dbReference>
<evidence type="ECO:0000256" key="2">
    <source>
        <dbReference type="ARBA" id="ARBA00022723"/>
    </source>
</evidence>
<dbReference type="NCBIfam" id="TIGR00040">
    <property type="entry name" value="yfcE"/>
    <property type="match status" value="1"/>
</dbReference>
<dbReference type="InterPro" id="IPR029052">
    <property type="entry name" value="Metallo-depent_PP-like"/>
</dbReference>
<evidence type="ECO:0000256" key="1">
    <source>
        <dbReference type="ARBA" id="ARBA00008950"/>
    </source>
</evidence>
<comment type="similarity">
    <text evidence="1 4">Belongs to the metallophosphoesterase superfamily. YfcE family.</text>
</comment>
<protein>
    <recommendedName>
        <fullName evidence="4">Phosphoesterase</fullName>
        <ecNumber evidence="4">3.1.4.-</ecNumber>
    </recommendedName>
</protein>
<dbReference type="Pfam" id="PF12850">
    <property type="entry name" value="Metallophos_2"/>
    <property type="match status" value="1"/>
</dbReference>
<keyword evidence="3" id="KW-0378">Hydrolase</keyword>
<comment type="caution">
    <text evidence="6">The sequence shown here is derived from an EMBL/GenBank/DDBJ whole genome shotgun (WGS) entry which is preliminary data.</text>
</comment>
<evidence type="ECO:0000313" key="6">
    <source>
        <dbReference type="EMBL" id="PHP27962.1"/>
    </source>
</evidence>
<dbReference type="InterPro" id="IPR000979">
    <property type="entry name" value="Phosphodiesterase_MJ0936/Vps29"/>
</dbReference>
<proteinExistence type="inferred from homology"/>
<dbReference type="InterPro" id="IPR024654">
    <property type="entry name" value="Calcineurin-like_PHP_lpxH"/>
</dbReference>
<dbReference type="Gene3D" id="3.60.21.10">
    <property type="match status" value="1"/>
</dbReference>
<dbReference type="EMBL" id="NQWH01000010">
    <property type="protein sequence ID" value="PHP27962.1"/>
    <property type="molecule type" value="Genomic_DNA"/>
</dbReference>
<organism evidence="6 7">
    <name type="scientific">Limimaricola cinnabarinus</name>
    <dbReference type="NCBI Taxonomy" id="1125964"/>
    <lineage>
        <taxon>Bacteria</taxon>
        <taxon>Pseudomonadati</taxon>
        <taxon>Pseudomonadota</taxon>
        <taxon>Alphaproteobacteria</taxon>
        <taxon>Rhodobacterales</taxon>
        <taxon>Paracoccaceae</taxon>
        <taxon>Limimaricola</taxon>
    </lineage>
</organism>
<sequence>MRIGVISDTHGLLRPEACAALAGADHILHGGDIGREEIVPALERIAPVTAIRGNVDTAPWAGRFPETVEIELGGAWIHMRHDRKTLDFDPAARGIDVVISGHSHKPLIERIGSVLYLNPGAAGPRRFKLPITWALLHLGEGEARAGIVDLLD</sequence>
<comment type="cofactor">
    <cofactor evidence="4">
        <name>a divalent metal cation</name>
        <dbReference type="ChEBI" id="CHEBI:60240"/>
    </cofactor>
</comment>
<dbReference type="EC" id="3.1.4.-" evidence="4"/>
<dbReference type="RefSeq" id="WP_099276205.1">
    <property type="nucleotide sequence ID" value="NZ_KZ304956.1"/>
</dbReference>
<dbReference type="InterPro" id="IPR020935">
    <property type="entry name" value="PdiEstase_YfcE_CS"/>
</dbReference>
<accession>A0A2G1MH35</accession>
<evidence type="ECO:0000256" key="4">
    <source>
        <dbReference type="RuleBase" id="RU362039"/>
    </source>
</evidence>
<dbReference type="OrthoDB" id="9785951at2"/>
<evidence type="ECO:0000256" key="3">
    <source>
        <dbReference type="ARBA" id="ARBA00022801"/>
    </source>
</evidence>
<evidence type="ECO:0000313" key="7">
    <source>
        <dbReference type="Proteomes" id="UP000221860"/>
    </source>
</evidence>
<evidence type="ECO:0000259" key="5">
    <source>
        <dbReference type="Pfam" id="PF12850"/>
    </source>
</evidence>
<name>A0A2G1MH35_9RHOB</name>
<reference evidence="6 7" key="1">
    <citation type="submission" date="2017-08" db="EMBL/GenBank/DDBJ databases">
        <title>Draft Genome Sequence of Loktanella cinnabarina Strain XM1, Isolated from Coastal Surface Water.</title>
        <authorList>
            <person name="Ma R."/>
            <person name="Wang J."/>
            <person name="Wang Q."/>
            <person name="Ma Z."/>
            <person name="Li J."/>
            <person name="Chen L."/>
        </authorList>
    </citation>
    <scope>NUCLEOTIDE SEQUENCE [LARGE SCALE GENOMIC DNA]</scope>
    <source>
        <strain evidence="6 7">XM1</strain>
    </source>
</reference>